<comment type="caution">
    <text evidence="1">The sequence shown here is derived from an EMBL/GenBank/DDBJ whole genome shotgun (WGS) entry which is preliminary data.</text>
</comment>
<sequence>MQVVRNNTCQKKQTLPRLALVFSSSSEQMADLTGITRHAIVDDKLGLGEPLSMQTIHELLADLTGSLDRSQGNTKGNYQFIPSNVLLSSPSAITWYQPSREGMLWLQVGGERCGFKILWPALVFNVQKGSARLSVAALDTDERPTPENHVYDVPMPNCYHGGGFCLGSATLPREIDFSTLPEIEACMYDALKTHSNNSQAVADGSTPTAFWVGMDVERRKTGVIPTITASQMTRIGYLGDWIEQVASR</sequence>
<dbReference type="Proteomes" id="UP000249282">
    <property type="component" value="Unassembled WGS sequence"/>
</dbReference>
<dbReference type="InterPro" id="IPR032787">
    <property type="entry name" value="Prok-E2_D"/>
</dbReference>
<evidence type="ECO:0008006" key="3">
    <source>
        <dbReference type="Google" id="ProtNLM"/>
    </source>
</evidence>
<dbReference type="AlphaFoldDB" id="A0A2W5T680"/>
<dbReference type="EMBL" id="QFQJ01000081">
    <property type="protein sequence ID" value="PZQ86723.1"/>
    <property type="molecule type" value="Genomic_DNA"/>
</dbReference>
<evidence type="ECO:0000313" key="2">
    <source>
        <dbReference type="Proteomes" id="UP000249282"/>
    </source>
</evidence>
<dbReference type="Pfam" id="PF14460">
    <property type="entry name" value="Prok-E2_D"/>
    <property type="match status" value="1"/>
</dbReference>
<name>A0A2W5T680_ACIJO</name>
<organism evidence="1 2">
    <name type="scientific">Acinetobacter johnsonii</name>
    <dbReference type="NCBI Taxonomy" id="40214"/>
    <lineage>
        <taxon>Bacteria</taxon>
        <taxon>Pseudomonadati</taxon>
        <taxon>Pseudomonadota</taxon>
        <taxon>Gammaproteobacteria</taxon>
        <taxon>Moraxellales</taxon>
        <taxon>Moraxellaceae</taxon>
        <taxon>Acinetobacter</taxon>
    </lineage>
</organism>
<gene>
    <name evidence="1" type="ORF">DI542_13345</name>
</gene>
<reference evidence="1 2" key="1">
    <citation type="submission" date="2017-11" db="EMBL/GenBank/DDBJ databases">
        <title>Infants hospitalized years apart are colonized by the same room-sourced microbial strains.</title>
        <authorList>
            <person name="Brooks B."/>
            <person name="Olm M.R."/>
            <person name="Firek B.A."/>
            <person name="Baker R."/>
            <person name="Thomas B.C."/>
            <person name="Morowitz M.J."/>
            <person name="Banfield J.F."/>
        </authorList>
    </citation>
    <scope>NUCLEOTIDE SEQUENCE [LARGE SCALE GENOMIC DNA]</scope>
    <source>
        <strain evidence="1">S2_003_000_R3_20</strain>
    </source>
</reference>
<protein>
    <recommendedName>
        <fullName evidence="3">PRTRC system protein B</fullName>
    </recommendedName>
</protein>
<accession>A0A2W5T680</accession>
<evidence type="ECO:0000313" key="1">
    <source>
        <dbReference type="EMBL" id="PZQ86723.1"/>
    </source>
</evidence>
<proteinExistence type="predicted"/>